<evidence type="ECO:0000256" key="3">
    <source>
        <dbReference type="ARBA" id="ARBA00022853"/>
    </source>
</evidence>
<organism evidence="14 15">
    <name type="scientific">Diaphorina citri</name>
    <name type="common">Asian citrus psyllid</name>
    <dbReference type="NCBI Taxonomy" id="121845"/>
    <lineage>
        <taxon>Eukaryota</taxon>
        <taxon>Metazoa</taxon>
        <taxon>Ecdysozoa</taxon>
        <taxon>Arthropoda</taxon>
        <taxon>Hexapoda</taxon>
        <taxon>Insecta</taxon>
        <taxon>Pterygota</taxon>
        <taxon>Neoptera</taxon>
        <taxon>Paraneoptera</taxon>
        <taxon>Hemiptera</taxon>
        <taxon>Sternorrhyncha</taxon>
        <taxon>Psylloidea</taxon>
        <taxon>Psyllidae</taxon>
        <taxon>Diaphorininae</taxon>
        <taxon>Diaphorina</taxon>
    </lineage>
</organism>
<dbReference type="SMART" id="SM00398">
    <property type="entry name" value="HMG"/>
    <property type="match status" value="1"/>
</dbReference>
<dbReference type="CDD" id="cd05517">
    <property type="entry name" value="Bromo_polybromo_II"/>
    <property type="match status" value="1"/>
</dbReference>
<accession>A0A3Q0JIW1</accession>
<dbReference type="SUPFAM" id="SSF47370">
    <property type="entry name" value="Bromodomain"/>
    <property type="match status" value="4"/>
</dbReference>
<keyword evidence="2" id="KW-0677">Repeat</keyword>
<dbReference type="Gene3D" id="3.30.160.60">
    <property type="entry name" value="Classic Zinc Finger"/>
    <property type="match status" value="1"/>
</dbReference>
<dbReference type="PaxDb" id="121845-A0A3Q0JIW1"/>
<dbReference type="CDD" id="cd05515">
    <property type="entry name" value="Bromo_polybromo_V"/>
    <property type="match status" value="1"/>
</dbReference>
<dbReference type="InterPro" id="IPR037968">
    <property type="entry name" value="PBRM1_BD5"/>
</dbReference>
<feature type="region of interest" description="Disordered" evidence="10">
    <location>
        <begin position="802"/>
        <end position="822"/>
    </location>
</feature>
<dbReference type="InterPro" id="IPR009071">
    <property type="entry name" value="HMG_box_dom"/>
</dbReference>
<dbReference type="AlphaFoldDB" id="A0A3Q0JIW1"/>
<dbReference type="GO" id="GO:0016586">
    <property type="term" value="C:RSC-type complex"/>
    <property type="evidence" value="ECO:0007669"/>
    <property type="project" value="InterPro"/>
</dbReference>
<dbReference type="FunFam" id="1.20.920.10:FF:000064">
    <property type="entry name" value="Polybromo 1"/>
    <property type="match status" value="1"/>
</dbReference>
<evidence type="ECO:0000256" key="5">
    <source>
        <dbReference type="ARBA" id="ARBA00023117"/>
    </source>
</evidence>
<evidence type="ECO:0000259" key="12">
    <source>
        <dbReference type="PROSITE" id="PS50014"/>
    </source>
</evidence>
<evidence type="ECO:0000256" key="7">
    <source>
        <dbReference type="ARBA" id="ARBA00023242"/>
    </source>
</evidence>
<comment type="subcellular location">
    <subcellularLocation>
        <location evidence="1">Nucleus</location>
    </subcellularLocation>
</comment>
<dbReference type="InterPro" id="IPR036910">
    <property type="entry name" value="HMG_box_dom_sf"/>
</dbReference>
<dbReference type="PROSITE" id="PS00633">
    <property type="entry name" value="BROMODOMAIN_1"/>
    <property type="match status" value="2"/>
</dbReference>
<dbReference type="PROSITE" id="PS50014">
    <property type="entry name" value="BROMODOMAIN_2"/>
    <property type="match status" value="4"/>
</dbReference>
<evidence type="ECO:0000256" key="11">
    <source>
        <dbReference type="SAM" id="Phobius"/>
    </source>
</evidence>
<evidence type="ECO:0000256" key="9">
    <source>
        <dbReference type="PROSITE-ProRule" id="PRU00267"/>
    </source>
</evidence>
<gene>
    <name evidence="15" type="primary">LOC103519985</name>
</gene>
<protein>
    <submittedName>
        <fullName evidence="15">Protein polybromo-1-like</fullName>
    </submittedName>
</protein>
<dbReference type="Proteomes" id="UP000079169">
    <property type="component" value="Unplaced"/>
</dbReference>
<dbReference type="PANTHER" id="PTHR16062">
    <property type="entry name" value="SWI/SNF-RELATED"/>
    <property type="match status" value="1"/>
</dbReference>
<evidence type="ECO:0000256" key="4">
    <source>
        <dbReference type="ARBA" id="ARBA00023015"/>
    </source>
</evidence>
<dbReference type="CDD" id="cd21984">
    <property type="entry name" value="HMG-box_PB1"/>
    <property type="match status" value="1"/>
</dbReference>
<sequence length="1266" mass="143547">MGKRRRASSLTRSVDDDDDSSSHTSETPTMQTRPKRKKIDPSDAMQQIYDVIRNFKKEDGALLCDPFIRIPKKRQEPSYHEVVTNPIDFIKIQQKLKTDEYDDLSDFQADIELLVKNAKTFYKRNSQEHRDAQELMELFHSTRNKLLNPQSHEGELLFIVVTNPIDFIKIQQKLKTDEYDDLSDFQADIELLVKNAKTFYKRNSQEHRDAQELMELFHSTRNKLLNPQSHEGTPEPKGKLILKVGKGGSKLKECAAGTSQKRSMDFMMASETEDSRDSSICTEDEQNQCEDLFNAVMTSTDADSRPLHEVFQLLPSKKRYPEYYDVIDVPIDLRTIARRIQDGKYASLGDMEKDLILMTKNACTFNEPGSQIYKDAKALKKLVQTKKMEIEQGKFTPAGKSERIRSKRIRGGQSLSAITAALESEDDESEDDEEIDQEDPNSPLWQVYDAIRNAKTQGVIFFFFGVTAASLQKMRILYNTIKETCEPKTGRQLSHIFQRLPSRHDYPDYYEVIRKPVDMEMIASKLRYNQYEHLDEMVADFIQMFDNACKYNEPDSHIYKDALSLQRIVLQTKMHLREDEDSVPDVPAAVQELLTSLFTSVYNHQDEEGRCFSDSMAADQDGRQPMLMFMELPSAKIYPEYYKSYVSNINSQVFEDSVELQSYFIRQRDEICRNGDLLHSPALNYSLLDLSTRVDELRQQKLQKEIPESHEEPEYNESNGEFHVLTMHPRRTSRPTEIPESEVYIVESMYDDVTKVIRDLPPVGLKKYSHTPAVYQDEIYFFRRLLNPPKVGPTGLIVETPQHTGGVSHATPTPHTPHHHPPIQSLATPRGHSTPVRANPQHMGDFGMGGVKEEKLGNLGMGASGNSAAASSVYPHTFDSNSNSKFESECCKARWKSLRTFMCEILWMGPPPSVCSVESTPGVSTPVNTPVASKEGEQIQPVASSKKKALVTGYILYSGEVRKQITINNPDRTFGEVSRIVGNEWRSLPAAEKTIWEEKAARINEESAKHNAQVQAHIVAQIEAGILVPSAQAATNKFFPNHPDLVWECLWDNCDFQFEDMHDCIEHAVADGASGGHIHATFAAIPPSEVEYQCQWRGCSRLKKPFPPFPSCTRLARHVKEVHILKNPGKVITAEHRSKNHVPAHKPIPPSPVVTVRSLPPNSSIPTSVIAVNEHVTTTSSHHLIQGTRSLLLNLFGLILLVFVVSVVTLILPYFSVNCYSFSFCSVTIILACFSELNISILVFIPVTISFRVHAPCCLTSLVLFF</sequence>
<keyword evidence="7 9" id="KW-0539">Nucleus</keyword>
<keyword evidence="14" id="KW-1185">Reference proteome</keyword>
<dbReference type="InterPro" id="IPR037382">
    <property type="entry name" value="Rsc/polybromo"/>
</dbReference>
<evidence type="ECO:0000256" key="6">
    <source>
        <dbReference type="ARBA" id="ARBA00023163"/>
    </source>
</evidence>
<reference evidence="15" key="1">
    <citation type="submission" date="2025-08" db="UniProtKB">
        <authorList>
            <consortium name="RefSeq"/>
        </authorList>
    </citation>
    <scope>IDENTIFICATION</scope>
</reference>
<keyword evidence="11" id="KW-0472">Membrane</keyword>
<dbReference type="Pfam" id="PF00505">
    <property type="entry name" value="HMG_box"/>
    <property type="match status" value="1"/>
</dbReference>
<feature type="DNA-binding region" description="HMG box" evidence="9">
    <location>
        <begin position="947"/>
        <end position="1018"/>
    </location>
</feature>
<dbReference type="PANTHER" id="PTHR16062:SF19">
    <property type="entry name" value="PROTEIN POLYBROMO-1"/>
    <property type="match status" value="1"/>
</dbReference>
<keyword evidence="9" id="KW-0238">DNA-binding</keyword>
<evidence type="ECO:0000256" key="1">
    <source>
        <dbReference type="ARBA" id="ARBA00004123"/>
    </source>
</evidence>
<keyword evidence="11" id="KW-1133">Transmembrane helix</keyword>
<dbReference type="Gene3D" id="1.20.920.10">
    <property type="entry name" value="Bromodomain-like"/>
    <property type="match status" value="5"/>
</dbReference>
<keyword evidence="11" id="KW-0812">Transmembrane</keyword>
<dbReference type="InterPro" id="IPR036427">
    <property type="entry name" value="Bromodomain-like_sf"/>
</dbReference>
<keyword evidence="6" id="KW-0804">Transcription</keyword>
<keyword evidence="4" id="KW-0805">Transcription regulation</keyword>
<dbReference type="GO" id="GO:0006338">
    <property type="term" value="P:chromatin remodeling"/>
    <property type="evidence" value="ECO:0007669"/>
    <property type="project" value="InterPro"/>
</dbReference>
<dbReference type="GO" id="GO:0006368">
    <property type="term" value="P:transcription elongation by RNA polymerase II"/>
    <property type="evidence" value="ECO:0007669"/>
    <property type="project" value="TreeGrafter"/>
</dbReference>
<feature type="domain" description="Bromo" evidence="12">
    <location>
        <begin position="131"/>
        <end position="207"/>
    </location>
</feature>
<evidence type="ECO:0000313" key="14">
    <source>
        <dbReference type="Proteomes" id="UP000079169"/>
    </source>
</evidence>
<dbReference type="InterPro" id="IPR018359">
    <property type="entry name" value="Bromodomain_CS"/>
</dbReference>
<evidence type="ECO:0000256" key="8">
    <source>
        <dbReference type="PROSITE-ProRule" id="PRU00035"/>
    </source>
</evidence>
<dbReference type="InterPro" id="IPR043151">
    <property type="entry name" value="BAH_sf"/>
</dbReference>
<dbReference type="PRINTS" id="PR00503">
    <property type="entry name" value="BROMODOMAIN"/>
</dbReference>
<keyword evidence="5 8" id="KW-0103">Bromodomain</keyword>
<dbReference type="GO" id="GO:0003677">
    <property type="term" value="F:DNA binding"/>
    <property type="evidence" value="ECO:0007669"/>
    <property type="project" value="UniProtKB-UniRule"/>
</dbReference>
<name>A0A3Q0JIW1_DIACI</name>
<dbReference type="KEGG" id="dci:103519985"/>
<feature type="domain" description="Bromo" evidence="12">
    <location>
        <begin position="489"/>
        <end position="559"/>
    </location>
</feature>
<dbReference type="CDD" id="cd04369">
    <property type="entry name" value="Bromodomain"/>
    <property type="match status" value="1"/>
</dbReference>
<feature type="transmembrane region" description="Helical" evidence="11">
    <location>
        <begin position="1221"/>
        <end position="1245"/>
    </location>
</feature>
<evidence type="ECO:0000256" key="2">
    <source>
        <dbReference type="ARBA" id="ARBA00022737"/>
    </source>
</evidence>
<evidence type="ECO:0000256" key="10">
    <source>
        <dbReference type="SAM" id="MobiDB-lite"/>
    </source>
</evidence>
<feature type="transmembrane region" description="Helical" evidence="11">
    <location>
        <begin position="1191"/>
        <end position="1215"/>
    </location>
</feature>
<dbReference type="GO" id="GO:0003682">
    <property type="term" value="F:chromatin binding"/>
    <property type="evidence" value="ECO:0007669"/>
    <property type="project" value="TreeGrafter"/>
</dbReference>
<dbReference type="SMART" id="SM00297">
    <property type="entry name" value="BROMO"/>
    <property type="match status" value="4"/>
</dbReference>
<feature type="domain" description="Bromo" evidence="12">
    <location>
        <begin position="59"/>
        <end position="129"/>
    </location>
</feature>
<dbReference type="GO" id="GO:0016514">
    <property type="term" value="C:SWI/SNF complex"/>
    <property type="evidence" value="ECO:0007669"/>
    <property type="project" value="TreeGrafter"/>
</dbReference>
<dbReference type="Gene3D" id="1.10.30.10">
    <property type="entry name" value="High mobility group box domain"/>
    <property type="match status" value="1"/>
</dbReference>
<dbReference type="PROSITE" id="PS50118">
    <property type="entry name" value="HMG_BOX_2"/>
    <property type="match status" value="1"/>
</dbReference>
<dbReference type="STRING" id="121845.A0A3Q0JIW1"/>
<dbReference type="Gene3D" id="2.30.30.490">
    <property type="match status" value="1"/>
</dbReference>
<evidence type="ECO:0000313" key="15">
    <source>
        <dbReference type="RefSeq" id="XP_026687078.1"/>
    </source>
</evidence>
<dbReference type="CDD" id="cd05524">
    <property type="entry name" value="Bromo_polybromo_I"/>
    <property type="match status" value="1"/>
</dbReference>
<dbReference type="GeneID" id="103519985"/>
<dbReference type="FunFam" id="1.20.920.10:FF:000006">
    <property type="entry name" value="protein polybromo-1 isoform X1"/>
    <property type="match status" value="1"/>
</dbReference>
<dbReference type="RefSeq" id="XP_026687078.1">
    <property type="nucleotide sequence ID" value="XM_026831277.1"/>
</dbReference>
<keyword evidence="3" id="KW-0156">Chromatin regulator</keyword>
<feature type="domain" description="HMG box" evidence="13">
    <location>
        <begin position="947"/>
        <end position="1018"/>
    </location>
</feature>
<dbReference type="SUPFAM" id="SSF47095">
    <property type="entry name" value="HMG-box"/>
    <property type="match status" value="1"/>
</dbReference>
<dbReference type="InterPro" id="IPR001487">
    <property type="entry name" value="Bromodomain"/>
</dbReference>
<evidence type="ECO:0000259" key="13">
    <source>
        <dbReference type="PROSITE" id="PS50118"/>
    </source>
</evidence>
<dbReference type="Pfam" id="PF00439">
    <property type="entry name" value="Bromodomain"/>
    <property type="match status" value="4"/>
</dbReference>
<feature type="region of interest" description="Disordered" evidence="10">
    <location>
        <begin position="1"/>
        <end position="42"/>
    </location>
</feature>
<proteinExistence type="predicted"/>
<feature type="domain" description="Bromo" evidence="12">
    <location>
        <begin position="303"/>
        <end position="373"/>
    </location>
</feature>